<evidence type="ECO:0000313" key="2">
    <source>
        <dbReference type="Proteomes" id="UP000269438"/>
    </source>
</evidence>
<sequence>MTTSEAASPIRAETFSAARAVELAQVVRSGFVESRHAGSAIVLNQHAEVVRSIGDPDAPIFPRSTLKPFQAIAMMNAGVGLRSAAAALATASHAGTQRHIQVVRSMIAQAGLTEAALQCPPALPRDNATRTELLRDNVEPAPIYMECSGKHAAMLLACAQNGWPVESYLDPQHPVQQQVRDVIERFCGERPVATGVDGCGAPVFAISLAGLARGYARIRTSSASSPFALYRNAGILVDAVLADAWGIDGPGRPDTIIADRHGAFAKTGAEGVMVVSAPDGTTAAVKILDGSARAGALVALTLLADAGALDPADVAETLTRLPLHLSGGGAVVGDIRVSPLIARP</sequence>
<dbReference type="PANTHER" id="PTHR42110">
    <property type="entry name" value="L-ASPARAGINASE, PUTATIVE (AFU_ORTHOLOGUE AFUA_3G11890)-RELATED"/>
    <property type="match status" value="1"/>
</dbReference>
<dbReference type="InterPro" id="IPR010349">
    <property type="entry name" value="Asparaginase_II"/>
</dbReference>
<reference evidence="1 2" key="1">
    <citation type="submission" date="2018-10" db="EMBL/GenBank/DDBJ databases">
        <authorList>
            <person name="Li J."/>
        </authorList>
    </citation>
    <scope>NUCLEOTIDE SEQUENCE [LARGE SCALE GENOMIC DNA]</scope>
    <source>
        <strain evidence="1 2">JCM 11654</strain>
    </source>
</reference>
<gene>
    <name evidence="1" type="ORF">D9V34_08540</name>
</gene>
<dbReference type="EMBL" id="RCUY01000005">
    <property type="protein sequence ID" value="RLP83263.1"/>
    <property type="molecule type" value="Genomic_DNA"/>
</dbReference>
<evidence type="ECO:0000313" key="1">
    <source>
        <dbReference type="EMBL" id="RLP83263.1"/>
    </source>
</evidence>
<dbReference type="RefSeq" id="WP_121688388.1">
    <property type="nucleotide sequence ID" value="NZ_RCUY01000005.1"/>
</dbReference>
<dbReference type="Pfam" id="PF06089">
    <property type="entry name" value="Asparaginase_II"/>
    <property type="match status" value="1"/>
</dbReference>
<name>A0A3L7ARY3_9MICO</name>
<comment type="caution">
    <text evidence="1">The sequence shown here is derived from an EMBL/GenBank/DDBJ whole genome shotgun (WGS) entry which is preliminary data.</text>
</comment>
<dbReference type="OrthoDB" id="9780674at2"/>
<protein>
    <submittedName>
        <fullName evidence="1">Asparaginase</fullName>
    </submittedName>
</protein>
<dbReference type="AlphaFoldDB" id="A0A3L7ARY3"/>
<keyword evidence="2" id="KW-1185">Reference proteome</keyword>
<dbReference type="PANTHER" id="PTHR42110:SF1">
    <property type="entry name" value="L-ASPARAGINASE, PUTATIVE (AFU_ORTHOLOGUE AFUA_3G11890)-RELATED"/>
    <property type="match status" value="1"/>
</dbReference>
<dbReference type="Proteomes" id="UP000269438">
    <property type="component" value="Unassembled WGS sequence"/>
</dbReference>
<accession>A0A3L7ARY3</accession>
<proteinExistence type="predicted"/>
<organism evidence="1 2">
    <name type="scientific">Mycetocola lacteus</name>
    <dbReference type="NCBI Taxonomy" id="76637"/>
    <lineage>
        <taxon>Bacteria</taxon>
        <taxon>Bacillati</taxon>
        <taxon>Actinomycetota</taxon>
        <taxon>Actinomycetes</taxon>
        <taxon>Micrococcales</taxon>
        <taxon>Microbacteriaceae</taxon>
        <taxon>Mycetocola</taxon>
    </lineage>
</organism>